<dbReference type="EMBL" id="MSFK01000018">
    <property type="protein sequence ID" value="PWY83851.1"/>
    <property type="molecule type" value="Genomic_DNA"/>
</dbReference>
<dbReference type="RefSeq" id="XP_025466319.1">
    <property type="nucleotide sequence ID" value="XM_025615788.1"/>
</dbReference>
<evidence type="ECO:0000313" key="2">
    <source>
        <dbReference type="EMBL" id="PWY83851.1"/>
    </source>
</evidence>
<evidence type="ECO:0000313" key="3">
    <source>
        <dbReference type="Proteomes" id="UP000246702"/>
    </source>
</evidence>
<keyword evidence="1" id="KW-0812">Transmembrane</keyword>
<comment type="caution">
    <text evidence="2">The sequence shown here is derived from an EMBL/GenBank/DDBJ whole genome shotgun (WGS) entry which is preliminary data.</text>
</comment>
<feature type="transmembrane region" description="Helical" evidence="1">
    <location>
        <begin position="12"/>
        <end position="40"/>
    </location>
</feature>
<reference evidence="2 3" key="1">
    <citation type="submission" date="2016-12" db="EMBL/GenBank/DDBJ databases">
        <title>The genomes of Aspergillus section Nigri reveals drivers in fungal speciation.</title>
        <authorList>
            <consortium name="DOE Joint Genome Institute"/>
            <person name="Vesth T.C."/>
            <person name="Nybo J."/>
            <person name="Theobald S."/>
            <person name="Brandl J."/>
            <person name="Frisvad J.C."/>
            <person name="Nielsen K.F."/>
            <person name="Lyhne E.K."/>
            <person name="Kogle M.E."/>
            <person name="Kuo A."/>
            <person name="Riley R."/>
            <person name="Clum A."/>
            <person name="Nolan M."/>
            <person name="Lipzen A."/>
            <person name="Salamov A."/>
            <person name="Henrissat B."/>
            <person name="Wiebenga A."/>
            <person name="De Vries R.P."/>
            <person name="Grigoriev I.V."/>
            <person name="Mortensen U.H."/>
            <person name="Andersen M.R."/>
            <person name="Baker S.E."/>
        </authorList>
    </citation>
    <scope>NUCLEOTIDE SEQUENCE [LARGE SCALE GENOMIC DNA]</scope>
    <source>
        <strain evidence="2 3">CBS 115572</strain>
    </source>
</reference>
<keyword evidence="3" id="KW-1185">Reference proteome</keyword>
<protein>
    <submittedName>
        <fullName evidence="2">Uncharacterized protein</fullName>
    </submittedName>
</protein>
<name>A0A317WDP3_9EURO</name>
<evidence type="ECO:0000256" key="1">
    <source>
        <dbReference type="SAM" id="Phobius"/>
    </source>
</evidence>
<proteinExistence type="predicted"/>
<sequence length="106" mass="11838">MHLNTDQKWTLATIAGSLVGIILLALAGLVIYNAMLSLLLKYRNPHIKPFKPNSPEEMRAALEMVRPSGQDAAEAGLSRMVRKLSMIQRVKRLMGWNKGDTDEYAT</sequence>
<accession>A0A317WDP3</accession>
<keyword evidence="1" id="KW-0472">Membrane</keyword>
<organism evidence="2 3">
    <name type="scientific">Aspergillus sclerotioniger CBS 115572</name>
    <dbReference type="NCBI Taxonomy" id="1450535"/>
    <lineage>
        <taxon>Eukaryota</taxon>
        <taxon>Fungi</taxon>
        <taxon>Dikarya</taxon>
        <taxon>Ascomycota</taxon>
        <taxon>Pezizomycotina</taxon>
        <taxon>Eurotiomycetes</taxon>
        <taxon>Eurotiomycetidae</taxon>
        <taxon>Eurotiales</taxon>
        <taxon>Aspergillaceae</taxon>
        <taxon>Aspergillus</taxon>
        <taxon>Aspergillus subgen. Circumdati</taxon>
    </lineage>
</organism>
<dbReference type="Proteomes" id="UP000246702">
    <property type="component" value="Unassembled WGS sequence"/>
</dbReference>
<keyword evidence="1" id="KW-1133">Transmembrane helix</keyword>
<dbReference type="GeneID" id="37117931"/>
<gene>
    <name evidence="2" type="ORF">BO94DRAFT_586900</name>
</gene>
<dbReference type="AlphaFoldDB" id="A0A317WDP3"/>